<feature type="transmembrane region" description="Helical" evidence="7">
    <location>
        <begin position="450"/>
        <end position="467"/>
    </location>
</feature>
<dbReference type="InterPro" id="IPR036259">
    <property type="entry name" value="MFS_trans_sf"/>
</dbReference>
<dbReference type="PRINTS" id="PR01036">
    <property type="entry name" value="TCRTETB"/>
</dbReference>
<feature type="transmembrane region" description="Helical" evidence="7">
    <location>
        <begin position="168"/>
        <end position="190"/>
    </location>
</feature>
<name>A0A0J8G5T5_9LIST</name>
<dbReference type="GO" id="GO:0005886">
    <property type="term" value="C:plasma membrane"/>
    <property type="evidence" value="ECO:0007669"/>
    <property type="project" value="UniProtKB-SubCell"/>
</dbReference>
<keyword evidence="5 7" id="KW-1133">Transmembrane helix</keyword>
<feature type="transmembrane region" description="Helical" evidence="7">
    <location>
        <begin position="413"/>
        <end position="430"/>
    </location>
</feature>
<evidence type="ECO:0000313" key="9">
    <source>
        <dbReference type="EMBL" id="KMT57917.1"/>
    </source>
</evidence>
<dbReference type="EMBL" id="AZHO01000038">
    <property type="protein sequence ID" value="KMT57917.1"/>
    <property type="molecule type" value="Genomic_DNA"/>
</dbReference>
<evidence type="ECO:0000313" key="10">
    <source>
        <dbReference type="Proteomes" id="UP000052258"/>
    </source>
</evidence>
<dbReference type="Pfam" id="PF07690">
    <property type="entry name" value="MFS_1"/>
    <property type="match status" value="1"/>
</dbReference>
<evidence type="ECO:0000256" key="2">
    <source>
        <dbReference type="ARBA" id="ARBA00022448"/>
    </source>
</evidence>
<dbReference type="InterPro" id="IPR020846">
    <property type="entry name" value="MFS_dom"/>
</dbReference>
<dbReference type="CDD" id="cd17321">
    <property type="entry name" value="MFS_MMR_MDR_like"/>
    <property type="match status" value="1"/>
</dbReference>
<dbReference type="PANTHER" id="PTHR42718">
    <property type="entry name" value="MAJOR FACILITATOR SUPERFAMILY MULTIDRUG TRANSPORTER MFSC"/>
    <property type="match status" value="1"/>
</dbReference>
<feature type="transmembrane region" description="Helical" evidence="7">
    <location>
        <begin position="47"/>
        <end position="66"/>
    </location>
</feature>
<dbReference type="InterPro" id="IPR011701">
    <property type="entry name" value="MFS"/>
</dbReference>
<organism evidence="9 10">
    <name type="scientific">Listeria fleischmannii 1991</name>
    <dbReference type="NCBI Taxonomy" id="1430899"/>
    <lineage>
        <taxon>Bacteria</taxon>
        <taxon>Bacillati</taxon>
        <taxon>Bacillota</taxon>
        <taxon>Bacilli</taxon>
        <taxon>Bacillales</taxon>
        <taxon>Listeriaceae</taxon>
        <taxon>Listeria</taxon>
    </lineage>
</organism>
<feature type="transmembrane region" description="Helical" evidence="7">
    <location>
        <begin position="78"/>
        <end position="96"/>
    </location>
</feature>
<dbReference type="Proteomes" id="UP000052258">
    <property type="component" value="Unassembled WGS sequence"/>
</dbReference>
<dbReference type="Gene3D" id="1.20.1720.10">
    <property type="entry name" value="Multidrug resistance protein D"/>
    <property type="match status" value="1"/>
</dbReference>
<dbReference type="InterPro" id="IPR004638">
    <property type="entry name" value="EmrB-like"/>
</dbReference>
<protein>
    <submittedName>
        <fullName evidence="9">Major facilitator family transporter</fullName>
    </submittedName>
</protein>
<feature type="transmembrane region" description="Helical" evidence="7">
    <location>
        <begin position="108"/>
        <end position="128"/>
    </location>
</feature>
<feature type="transmembrane region" description="Helical" evidence="7">
    <location>
        <begin position="12"/>
        <end position="35"/>
    </location>
</feature>
<accession>A0A0J8G5T5</accession>
<dbReference type="PATRIC" id="fig|1430899.3.peg.2666"/>
<evidence type="ECO:0000256" key="4">
    <source>
        <dbReference type="ARBA" id="ARBA00022692"/>
    </source>
</evidence>
<evidence type="ECO:0000259" key="8">
    <source>
        <dbReference type="PROSITE" id="PS50850"/>
    </source>
</evidence>
<feature type="transmembrane region" description="Helical" evidence="7">
    <location>
        <begin position="338"/>
        <end position="358"/>
    </location>
</feature>
<comment type="subcellular location">
    <subcellularLocation>
        <location evidence="1">Cell membrane</location>
        <topology evidence="1">Multi-pass membrane protein</topology>
    </subcellularLocation>
</comment>
<sequence length="473" mass="50884">MDATKKQTKNWALVAVMLGAFISLLDTTIVNVALPDMIKSLHASSESIEWVISGYALAFGVILILAGRLGDKFGRKNMYMIGITLFLIMSITAGFADSEASLITSRVIQGLAAGLFFPQINAIIMDIFKGEKLGQAFGILGAVIGIATAIGPLSGGLLIQAFGAENGWRYVFFVNIPFVILTLILAFFFLPKRSVKQEKVGFDFLGVLLLTTALLLLLYPLISSGANNFKLYDFILMLCSIPFFFLLYKWSVREVNQGKNPLISPHLLKNKEFVSGMILSLVYFAAFTSIFFVFSLTWQTGFDRSAIISGLAVSPFALGSMIAAANSNRFASKMGRKLLVVGLLLVASGLALTSLIFSGQSGAFSPWLTAIPLLIAGIGSGLIISPLNSFTLSTVTGAERGGASGMFNTAQRVGSSFGIAIVGPVFFRVLGNSTAHSKALAFSHSLQVSMYVNIFLLLLCLILVFRLPKKTHS</sequence>
<keyword evidence="3" id="KW-1003">Cell membrane</keyword>
<feature type="transmembrane region" description="Helical" evidence="7">
    <location>
        <begin position="370"/>
        <end position="392"/>
    </location>
</feature>
<dbReference type="PANTHER" id="PTHR42718:SF39">
    <property type="entry name" value="ACTINORHODIN TRANSPORTER-RELATED"/>
    <property type="match status" value="1"/>
</dbReference>
<dbReference type="RefSeq" id="WP_007477272.1">
    <property type="nucleotide sequence ID" value="NZ_KQ130623.1"/>
</dbReference>
<keyword evidence="6 7" id="KW-0472">Membrane</keyword>
<feature type="transmembrane region" description="Helical" evidence="7">
    <location>
        <begin position="234"/>
        <end position="252"/>
    </location>
</feature>
<feature type="transmembrane region" description="Helical" evidence="7">
    <location>
        <begin position="140"/>
        <end position="162"/>
    </location>
</feature>
<dbReference type="PROSITE" id="PS50850">
    <property type="entry name" value="MFS"/>
    <property type="match status" value="1"/>
</dbReference>
<keyword evidence="4 7" id="KW-0812">Transmembrane</keyword>
<reference evidence="9 10" key="1">
    <citation type="journal article" date="2015" name="Genome Biol. Evol.">
        <title>Comparative Genomics of Listeria Sensu Lato: Genus-Wide Differences in Evolutionary Dynamics and the Progressive Gain of Complex, Potentially Pathogenicity-Related Traits through Lateral Gene Transfer.</title>
        <authorList>
            <person name="Chiara M."/>
            <person name="Caruso M."/>
            <person name="D'Erchia A.M."/>
            <person name="Manzari C."/>
            <person name="Fraccalvieri R."/>
            <person name="Goffredo E."/>
            <person name="Latorre L."/>
            <person name="Miccolupo A."/>
            <person name="Padalino I."/>
            <person name="Santagada G."/>
            <person name="Chiocco D."/>
            <person name="Pesole G."/>
            <person name="Horner D.S."/>
            <person name="Parisi A."/>
        </authorList>
    </citation>
    <scope>NUCLEOTIDE SEQUENCE [LARGE SCALE GENOMIC DNA]</scope>
    <source>
        <strain evidence="9 10">1991</strain>
    </source>
</reference>
<evidence type="ECO:0000256" key="6">
    <source>
        <dbReference type="ARBA" id="ARBA00023136"/>
    </source>
</evidence>
<evidence type="ECO:0000256" key="3">
    <source>
        <dbReference type="ARBA" id="ARBA00022475"/>
    </source>
</evidence>
<keyword evidence="10" id="KW-1185">Reference proteome</keyword>
<gene>
    <name evidence="9" type="ORF">X560_2615</name>
</gene>
<evidence type="ECO:0000256" key="5">
    <source>
        <dbReference type="ARBA" id="ARBA00022989"/>
    </source>
</evidence>
<dbReference type="NCBIfam" id="TIGR00711">
    <property type="entry name" value="efflux_EmrB"/>
    <property type="match status" value="1"/>
</dbReference>
<evidence type="ECO:0000256" key="1">
    <source>
        <dbReference type="ARBA" id="ARBA00004651"/>
    </source>
</evidence>
<feature type="transmembrane region" description="Helical" evidence="7">
    <location>
        <begin position="273"/>
        <end position="294"/>
    </location>
</feature>
<dbReference type="AlphaFoldDB" id="A0A0J8G5T5"/>
<dbReference type="GO" id="GO:0022857">
    <property type="term" value="F:transmembrane transporter activity"/>
    <property type="evidence" value="ECO:0007669"/>
    <property type="project" value="InterPro"/>
</dbReference>
<feature type="transmembrane region" description="Helical" evidence="7">
    <location>
        <begin position="202"/>
        <end position="222"/>
    </location>
</feature>
<feature type="transmembrane region" description="Helical" evidence="7">
    <location>
        <begin position="306"/>
        <end position="326"/>
    </location>
</feature>
<proteinExistence type="predicted"/>
<dbReference type="SUPFAM" id="SSF103473">
    <property type="entry name" value="MFS general substrate transporter"/>
    <property type="match status" value="1"/>
</dbReference>
<keyword evidence="2" id="KW-0813">Transport</keyword>
<comment type="caution">
    <text evidence="9">The sequence shown here is derived from an EMBL/GenBank/DDBJ whole genome shotgun (WGS) entry which is preliminary data.</text>
</comment>
<feature type="domain" description="Major facilitator superfamily (MFS) profile" evidence="8">
    <location>
        <begin position="12"/>
        <end position="472"/>
    </location>
</feature>
<dbReference type="Gene3D" id="1.20.1250.20">
    <property type="entry name" value="MFS general substrate transporter like domains"/>
    <property type="match status" value="1"/>
</dbReference>
<evidence type="ECO:0000256" key="7">
    <source>
        <dbReference type="SAM" id="Phobius"/>
    </source>
</evidence>
<dbReference type="OrthoDB" id="2321349at2"/>